<dbReference type="EMBL" id="KN847478">
    <property type="protein sequence ID" value="KIX05224.1"/>
    <property type="molecule type" value="Genomic_DNA"/>
</dbReference>
<dbReference type="RefSeq" id="XP_013272360.1">
    <property type="nucleotide sequence ID" value="XM_013416906.1"/>
</dbReference>
<protein>
    <recommendedName>
        <fullName evidence="8">Transcription factor domain-containing protein</fullName>
    </recommendedName>
</protein>
<dbReference type="Proteomes" id="UP000053617">
    <property type="component" value="Unassembled WGS sequence"/>
</dbReference>
<dbReference type="AlphaFoldDB" id="A0A0D2IHF8"/>
<evidence type="ECO:0008006" key="8">
    <source>
        <dbReference type="Google" id="ProtNLM"/>
    </source>
</evidence>
<dbReference type="OrthoDB" id="10018191at2759"/>
<dbReference type="GeneID" id="25294167"/>
<keyword evidence="2" id="KW-0862">Zinc</keyword>
<evidence type="ECO:0000256" key="2">
    <source>
        <dbReference type="ARBA" id="ARBA00022833"/>
    </source>
</evidence>
<sequence>MSLSQHHNLFPVDNGNDVLERLLRGASDLEKWEAWARVESTKRLCVCLLMGDAMFSHEYEVKPILRFDLLKYVVPGDLATFEAPLPAAWWKLLLKSRSGIVTLYALNLPQSIGNYEIHGLLAICWAQVSERQHRGLLDTNNPNYAQSVNPAWALAEDTHTRSTAGVLSELYDAYKDTFATLNPNCLVSWHNTCMNLAADPLILQDAAGRNGAVRAKTALELVAQWSETATARRACLHAAQTFRIMSQRKISEGMMFQSETALFDSALVLGLYLYLRPQPISGDVAGGEPFQKESELLDDVDWTHIGVLGLSHEQEEDRPLGGSIIAPTNCKSRSFVLRDGLPVSFEGVSCPGEFRSAQRIFLAFSTLLSHVAPWNARRYCPILRTLSACNF</sequence>
<proteinExistence type="predicted"/>
<keyword evidence="4" id="KW-0804">Transcription</keyword>
<accession>A0A0D2IHF8</accession>
<keyword evidence="1" id="KW-0479">Metal-binding</keyword>
<reference evidence="6 7" key="1">
    <citation type="submission" date="2015-01" db="EMBL/GenBank/DDBJ databases">
        <title>The Genome Sequence of Rhinocladiella mackenzie CBS 650.93.</title>
        <authorList>
            <consortium name="The Broad Institute Genomics Platform"/>
            <person name="Cuomo C."/>
            <person name="de Hoog S."/>
            <person name="Gorbushina A."/>
            <person name="Stielow B."/>
            <person name="Teixiera M."/>
            <person name="Abouelleil A."/>
            <person name="Chapman S.B."/>
            <person name="Priest M."/>
            <person name="Young S.K."/>
            <person name="Wortman J."/>
            <person name="Nusbaum C."/>
            <person name="Birren B."/>
        </authorList>
    </citation>
    <scope>NUCLEOTIDE SEQUENCE [LARGE SCALE GENOMIC DNA]</scope>
    <source>
        <strain evidence="6 7">CBS 650.93</strain>
    </source>
</reference>
<organism evidence="6 7">
    <name type="scientific">Rhinocladiella mackenziei CBS 650.93</name>
    <dbReference type="NCBI Taxonomy" id="1442369"/>
    <lineage>
        <taxon>Eukaryota</taxon>
        <taxon>Fungi</taxon>
        <taxon>Dikarya</taxon>
        <taxon>Ascomycota</taxon>
        <taxon>Pezizomycotina</taxon>
        <taxon>Eurotiomycetes</taxon>
        <taxon>Chaetothyriomycetidae</taxon>
        <taxon>Chaetothyriales</taxon>
        <taxon>Herpotrichiellaceae</taxon>
        <taxon>Rhinocladiella</taxon>
    </lineage>
</organism>
<evidence type="ECO:0000313" key="7">
    <source>
        <dbReference type="Proteomes" id="UP000053617"/>
    </source>
</evidence>
<evidence type="ECO:0000313" key="6">
    <source>
        <dbReference type="EMBL" id="KIX05224.1"/>
    </source>
</evidence>
<keyword evidence="3" id="KW-0805">Transcription regulation</keyword>
<gene>
    <name evidence="6" type="ORF">Z518_06096</name>
</gene>
<evidence type="ECO:0000256" key="4">
    <source>
        <dbReference type="ARBA" id="ARBA00023163"/>
    </source>
</evidence>
<evidence type="ECO:0000256" key="1">
    <source>
        <dbReference type="ARBA" id="ARBA00022723"/>
    </source>
</evidence>
<dbReference type="VEuPathDB" id="FungiDB:Z518_06096"/>
<name>A0A0D2IHF8_9EURO</name>
<dbReference type="HOGENOM" id="CLU_008999_0_0_1"/>
<keyword evidence="5" id="KW-0539">Nucleus</keyword>
<evidence type="ECO:0000256" key="5">
    <source>
        <dbReference type="ARBA" id="ARBA00023242"/>
    </source>
</evidence>
<keyword evidence="7" id="KW-1185">Reference proteome</keyword>
<evidence type="ECO:0000256" key="3">
    <source>
        <dbReference type="ARBA" id="ARBA00023015"/>
    </source>
</evidence>
<dbReference type="PANTHER" id="PTHR47660:SF2">
    <property type="entry name" value="TRANSCRIPTION FACTOR WITH C2H2 AND ZN(2)-CYS(6) DNA BINDING DOMAIN (EUROFUNG)"/>
    <property type="match status" value="1"/>
</dbReference>
<dbReference type="PANTHER" id="PTHR47660">
    <property type="entry name" value="TRANSCRIPTION FACTOR WITH C2H2 AND ZN(2)-CYS(6) DNA BINDING DOMAIN (EUROFUNG)-RELATED-RELATED"/>
    <property type="match status" value="1"/>
</dbReference>
<dbReference type="GO" id="GO:0046872">
    <property type="term" value="F:metal ion binding"/>
    <property type="evidence" value="ECO:0007669"/>
    <property type="project" value="UniProtKB-KW"/>
</dbReference>
<dbReference type="STRING" id="1442369.A0A0D2IHF8"/>